<proteinExistence type="predicted"/>
<protein>
    <submittedName>
        <fullName evidence="2">Uncharacterized protein</fullName>
    </submittedName>
</protein>
<feature type="region of interest" description="Disordered" evidence="1">
    <location>
        <begin position="153"/>
        <end position="191"/>
    </location>
</feature>
<feature type="compositionally biased region" description="Acidic residues" evidence="1">
    <location>
        <begin position="155"/>
        <end position="170"/>
    </location>
</feature>
<keyword evidence="3" id="KW-1185">Reference proteome</keyword>
<name>A0ABQ6N2T0_9STRA</name>
<reference evidence="2 3" key="1">
    <citation type="journal article" date="2023" name="Commun. Biol.">
        <title>Genome analysis of Parmales, the sister group of diatoms, reveals the evolutionary specialization of diatoms from phago-mixotrophs to photoautotrophs.</title>
        <authorList>
            <person name="Ban H."/>
            <person name="Sato S."/>
            <person name="Yoshikawa S."/>
            <person name="Yamada K."/>
            <person name="Nakamura Y."/>
            <person name="Ichinomiya M."/>
            <person name="Sato N."/>
            <person name="Blanc-Mathieu R."/>
            <person name="Endo H."/>
            <person name="Kuwata A."/>
            <person name="Ogata H."/>
        </authorList>
    </citation>
    <scope>NUCLEOTIDE SEQUENCE [LARGE SCALE GENOMIC DNA]</scope>
</reference>
<evidence type="ECO:0000313" key="3">
    <source>
        <dbReference type="Proteomes" id="UP001165060"/>
    </source>
</evidence>
<evidence type="ECO:0000256" key="1">
    <source>
        <dbReference type="SAM" id="MobiDB-lite"/>
    </source>
</evidence>
<feature type="compositionally biased region" description="Basic and acidic residues" evidence="1">
    <location>
        <begin position="171"/>
        <end position="185"/>
    </location>
</feature>
<accession>A0ABQ6N2T0</accession>
<comment type="caution">
    <text evidence="2">The sequence shown here is derived from an EMBL/GenBank/DDBJ whole genome shotgun (WGS) entry which is preliminary data.</text>
</comment>
<evidence type="ECO:0000313" key="2">
    <source>
        <dbReference type="EMBL" id="GMI39131.1"/>
    </source>
</evidence>
<sequence>MLSSLQPALRAALRRPSLRFLSASPPSDLPHALLEHHPPHTTIPVPMPPIDSDLDGQQEPARVLKFYHRPGDAIAPDAEICDIEVIVSKEMTSLARKVGGKHAEEGQGLVFTMQCEDAGVMGPRVLSKAEGCPNGGRVEAGQLLCEIWQTADEAGVSDENEREALEEEEREEKKTREIRAKREGGQEPGNS</sequence>
<dbReference type="Proteomes" id="UP001165060">
    <property type="component" value="Unassembled WGS sequence"/>
</dbReference>
<feature type="region of interest" description="Disordered" evidence="1">
    <location>
        <begin position="30"/>
        <end position="52"/>
    </location>
</feature>
<gene>
    <name evidence="2" type="ORF">TeGR_g1047</name>
</gene>
<organism evidence="2 3">
    <name type="scientific">Tetraparma gracilis</name>
    <dbReference type="NCBI Taxonomy" id="2962635"/>
    <lineage>
        <taxon>Eukaryota</taxon>
        <taxon>Sar</taxon>
        <taxon>Stramenopiles</taxon>
        <taxon>Ochrophyta</taxon>
        <taxon>Bolidophyceae</taxon>
        <taxon>Parmales</taxon>
        <taxon>Triparmaceae</taxon>
        <taxon>Tetraparma</taxon>
    </lineage>
</organism>
<dbReference type="EMBL" id="BRYB01000858">
    <property type="protein sequence ID" value="GMI39131.1"/>
    <property type="molecule type" value="Genomic_DNA"/>
</dbReference>